<keyword evidence="3" id="KW-1185">Reference proteome</keyword>
<dbReference type="InterPro" id="IPR052340">
    <property type="entry name" value="RNase_Y/CdgJ"/>
</dbReference>
<dbReference type="Pfam" id="PF08668">
    <property type="entry name" value="HDOD"/>
    <property type="match status" value="1"/>
</dbReference>
<dbReference type="SUPFAM" id="SSF109604">
    <property type="entry name" value="HD-domain/PDEase-like"/>
    <property type="match status" value="1"/>
</dbReference>
<dbReference type="RefSeq" id="WP_071545757.1">
    <property type="nucleotide sequence ID" value="NZ_LKAQ01000004.1"/>
</dbReference>
<dbReference type="PANTHER" id="PTHR33525">
    <property type="match status" value="1"/>
</dbReference>
<evidence type="ECO:0000313" key="3">
    <source>
        <dbReference type="Proteomes" id="UP000181901"/>
    </source>
</evidence>
<dbReference type="PROSITE" id="PS51833">
    <property type="entry name" value="HDOD"/>
    <property type="match status" value="1"/>
</dbReference>
<dbReference type="Gene3D" id="1.10.3210.10">
    <property type="entry name" value="Hypothetical protein af1432"/>
    <property type="match status" value="1"/>
</dbReference>
<feature type="domain" description="HDOD" evidence="1">
    <location>
        <begin position="14"/>
        <end position="210"/>
    </location>
</feature>
<protein>
    <submittedName>
        <fullName evidence="2">HDOD domain protein</fullName>
    </submittedName>
</protein>
<dbReference type="EMBL" id="LKAQ01000004">
    <property type="protein sequence ID" value="OIQ50300.1"/>
    <property type="molecule type" value="Genomic_DNA"/>
</dbReference>
<comment type="caution">
    <text evidence="2">The sequence shown here is derived from an EMBL/GenBank/DDBJ whole genome shotgun (WGS) entry which is preliminary data.</text>
</comment>
<gene>
    <name evidence="2" type="ORF">BerOc1_02231</name>
</gene>
<reference evidence="2 3" key="1">
    <citation type="submission" date="2015-09" db="EMBL/GenBank/DDBJ databases">
        <title>Genome of Desulfovibrio dechloracetivorans BerOc1, a mercury methylating strain isolated from highly hydrocarbons and metals contaminated coastal sediments.</title>
        <authorList>
            <person name="Goni Urriza M."/>
            <person name="Gassie C."/>
            <person name="Bouchez O."/>
            <person name="Klopp C."/>
            <person name="Ranchou-Peyruse A."/>
            <person name="Remy G."/>
        </authorList>
    </citation>
    <scope>NUCLEOTIDE SEQUENCE [LARGE SCALE GENOMIC DNA]</scope>
    <source>
        <strain evidence="2 3">BerOc1</strain>
    </source>
</reference>
<evidence type="ECO:0000313" key="2">
    <source>
        <dbReference type="EMBL" id="OIQ50300.1"/>
    </source>
</evidence>
<dbReference type="Proteomes" id="UP000181901">
    <property type="component" value="Unassembled WGS sequence"/>
</dbReference>
<dbReference type="InterPro" id="IPR013976">
    <property type="entry name" value="HDOD"/>
</dbReference>
<dbReference type="OrthoDB" id="9803649at2"/>
<dbReference type="PANTHER" id="PTHR33525:SF3">
    <property type="entry name" value="RIBONUCLEASE Y"/>
    <property type="match status" value="1"/>
</dbReference>
<sequence>MSRRDEILLACEKVVAMPTCVRKAGALLDGPETDLARLSRIIEHDPGLTANLLKVVNASDLASDRPVLTAREALDVLRSPEVLRFFISTGVAPYYVHVIAGYDQAPSQFLQHSTTVAIASRELAAALKLDAPGHVYTAGLLSGIGKLLLGAYVQVDLRQILHMVFDEGMAFDRAEDRMLGINHAELGGIVLERWGLPDALTRVVCHHLRPDEYEGRDVVLDLVHVGNVLAKMIGVGLGADGLNYEVSPSVVERLGVTSAILDRVSAEVVVELQSLWDLFLECSDDFCNL</sequence>
<proteinExistence type="predicted"/>
<dbReference type="AlphaFoldDB" id="A0A1J5MWV8"/>
<organism evidence="2 3">
    <name type="scientific">Pseudodesulfovibrio hydrargyri</name>
    <dbReference type="NCBI Taxonomy" id="2125990"/>
    <lineage>
        <taxon>Bacteria</taxon>
        <taxon>Pseudomonadati</taxon>
        <taxon>Thermodesulfobacteriota</taxon>
        <taxon>Desulfovibrionia</taxon>
        <taxon>Desulfovibrionales</taxon>
        <taxon>Desulfovibrionaceae</taxon>
    </lineage>
</organism>
<evidence type="ECO:0000259" key="1">
    <source>
        <dbReference type="PROSITE" id="PS51833"/>
    </source>
</evidence>
<name>A0A1J5MWV8_9BACT</name>
<accession>A0A1J5MWV8</accession>